<dbReference type="SUPFAM" id="SSF50156">
    <property type="entry name" value="PDZ domain-like"/>
    <property type="match status" value="2"/>
</dbReference>
<protein>
    <recommendedName>
        <fullName evidence="9">Amyloid beta precursor protein binding family A member 2</fullName>
    </recommendedName>
</protein>
<evidence type="ECO:0000256" key="1">
    <source>
        <dbReference type="ARBA" id="ARBA00022448"/>
    </source>
</evidence>
<dbReference type="InterPro" id="IPR011993">
    <property type="entry name" value="PH-like_dom_sf"/>
</dbReference>
<dbReference type="SMART" id="SM00462">
    <property type="entry name" value="PTB"/>
    <property type="match status" value="1"/>
</dbReference>
<evidence type="ECO:0000313" key="7">
    <source>
        <dbReference type="EMBL" id="KAK7891030.1"/>
    </source>
</evidence>
<feature type="compositionally biased region" description="Pro residues" evidence="4">
    <location>
        <begin position="87"/>
        <end position="104"/>
    </location>
</feature>
<feature type="domain" description="PID" evidence="5">
    <location>
        <begin position="220"/>
        <end position="366"/>
    </location>
</feature>
<keyword evidence="8" id="KW-1185">Reference proteome</keyword>
<dbReference type="GO" id="GO:0005886">
    <property type="term" value="C:plasma membrane"/>
    <property type="evidence" value="ECO:0007669"/>
    <property type="project" value="TreeGrafter"/>
</dbReference>
<keyword evidence="2" id="KW-0597">Phosphoprotein</keyword>
<gene>
    <name evidence="7" type="ORF">WMY93_022993</name>
</gene>
<dbReference type="CDD" id="cd06720">
    <property type="entry name" value="PDZ1_APBA1_3-like"/>
    <property type="match status" value="1"/>
</dbReference>
<dbReference type="Pfam" id="PF00640">
    <property type="entry name" value="PID"/>
    <property type="match status" value="1"/>
</dbReference>
<dbReference type="Gene3D" id="2.30.42.10">
    <property type="match status" value="2"/>
</dbReference>
<dbReference type="Proteomes" id="UP001460270">
    <property type="component" value="Unassembled WGS sequence"/>
</dbReference>
<dbReference type="CDD" id="cd06793">
    <property type="entry name" value="PDZ2_APBA1_3-like"/>
    <property type="match status" value="1"/>
</dbReference>
<dbReference type="GO" id="GO:0001540">
    <property type="term" value="F:amyloid-beta binding"/>
    <property type="evidence" value="ECO:0007669"/>
    <property type="project" value="TreeGrafter"/>
</dbReference>
<dbReference type="GO" id="GO:0007268">
    <property type="term" value="P:chemical synaptic transmission"/>
    <property type="evidence" value="ECO:0007669"/>
    <property type="project" value="TreeGrafter"/>
</dbReference>
<evidence type="ECO:0000256" key="3">
    <source>
        <dbReference type="ARBA" id="ARBA00022737"/>
    </source>
</evidence>
<dbReference type="InterPro" id="IPR036034">
    <property type="entry name" value="PDZ_sf"/>
</dbReference>
<keyword evidence="3" id="KW-0677">Repeat</keyword>
<evidence type="ECO:0000313" key="8">
    <source>
        <dbReference type="Proteomes" id="UP001460270"/>
    </source>
</evidence>
<organism evidence="7 8">
    <name type="scientific">Mugilogobius chulae</name>
    <name type="common">yellowstripe goby</name>
    <dbReference type="NCBI Taxonomy" id="88201"/>
    <lineage>
        <taxon>Eukaryota</taxon>
        <taxon>Metazoa</taxon>
        <taxon>Chordata</taxon>
        <taxon>Craniata</taxon>
        <taxon>Vertebrata</taxon>
        <taxon>Euteleostomi</taxon>
        <taxon>Actinopterygii</taxon>
        <taxon>Neopterygii</taxon>
        <taxon>Teleostei</taxon>
        <taxon>Neoteleostei</taxon>
        <taxon>Acanthomorphata</taxon>
        <taxon>Gobiaria</taxon>
        <taxon>Gobiiformes</taxon>
        <taxon>Gobioidei</taxon>
        <taxon>Gobiidae</taxon>
        <taxon>Gobionellinae</taxon>
        <taxon>Mugilogobius</taxon>
    </lineage>
</organism>
<dbReference type="CDD" id="cd01208">
    <property type="entry name" value="PTB_X11"/>
    <property type="match status" value="1"/>
</dbReference>
<feature type="domain" description="PDZ" evidence="6">
    <location>
        <begin position="470"/>
        <end position="546"/>
    </location>
</feature>
<dbReference type="FunFam" id="2.30.42.10:FF:000017">
    <property type="entry name" value="Amyloid beta A4 protein-binding family A member 1"/>
    <property type="match status" value="1"/>
</dbReference>
<dbReference type="AlphaFoldDB" id="A0AAW0NE28"/>
<sequence length="560" mass="61202">MEDTGSEYDNVGSDVEQDYDEVLHLPREGTVDMRCYRQYCPEDAGYLKQHAVTENINENDGAASVIQDAQKDHKRTKAKPIPSNKQQPPPPPRHSHSPPLPPATAPRREAPSCRETSQLPSQESPLQAAKSVSPPPQNIVQQSEHLEARPSGPEPTQQIQGEETSTVAKLKHSPEQPRRPQSPQPPPAEENGSPNMTQEAPLFPCFEDVPGPCEPEDLIDGIIFAANYLGCTQVLSDKNPTKSVRMSQAQEAVNHIKMMTEVDLFISTKAVKVLNADTRFETMMDSALRTISYIADIGNIVVIMARTSISQCSSEDCQNAQLIAQSIGQAFSVAYREFLRANGINPTDLSQKQYSDIINSQEMYHDDLVHFSNSDNCKELYIEKQKGEILGVVIVESGWGSILPTVILAGMLNSGPAARSGKLSVGDQIMSINDTSLVGLPLATCQGIIKGLKNHVKVKLSIVSCPPVTTVLIKRPDLKFQLGFSVQNGIICSLMRGGIAERGGVRVGHRIIEINGQSVVAMAHEKIVQTLSVSVGEINMKTMPAVMFRLLTGQETPLYI</sequence>
<feature type="compositionally biased region" description="Polar residues" evidence="4">
    <location>
        <begin position="154"/>
        <end position="167"/>
    </location>
</feature>
<evidence type="ECO:0000259" key="5">
    <source>
        <dbReference type="PROSITE" id="PS01179"/>
    </source>
</evidence>
<evidence type="ECO:0008006" key="9">
    <source>
        <dbReference type="Google" id="ProtNLM"/>
    </source>
</evidence>
<evidence type="ECO:0000256" key="4">
    <source>
        <dbReference type="SAM" id="MobiDB-lite"/>
    </source>
</evidence>
<accession>A0AAW0NE28</accession>
<dbReference type="PANTHER" id="PTHR12345:SF12">
    <property type="entry name" value="AMYLOID-BETA A4 PRECURSOR PROTEIN-BINDING FAMILY A MEMBER 2"/>
    <property type="match status" value="1"/>
</dbReference>
<dbReference type="InterPro" id="IPR001478">
    <property type="entry name" value="PDZ"/>
</dbReference>
<dbReference type="SMART" id="SM00228">
    <property type="entry name" value="PDZ"/>
    <property type="match status" value="2"/>
</dbReference>
<dbReference type="EMBL" id="JBBPFD010000017">
    <property type="protein sequence ID" value="KAK7891030.1"/>
    <property type="molecule type" value="Genomic_DNA"/>
</dbReference>
<dbReference type="GO" id="GO:0043197">
    <property type="term" value="C:dendritic spine"/>
    <property type="evidence" value="ECO:0007669"/>
    <property type="project" value="TreeGrafter"/>
</dbReference>
<dbReference type="InterPro" id="IPR051230">
    <property type="entry name" value="APP-Binding"/>
</dbReference>
<dbReference type="PANTHER" id="PTHR12345">
    <property type="entry name" value="SYNTENIN RELATED"/>
    <property type="match status" value="1"/>
</dbReference>
<dbReference type="PROSITE" id="PS01179">
    <property type="entry name" value="PID"/>
    <property type="match status" value="1"/>
</dbReference>
<keyword evidence="1" id="KW-0813">Transport</keyword>
<reference evidence="8" key="1">
    <citation type="submission" date="2024-04" db="EMBL/GenBank/DDBJ databases">
        <title>Salinicola lusitanus LLJ914,a marine bacterium isolated from the Okinawa Trough.</title>
        <authorList>
            <person name="Li J."/>
        </authorList>
    </citation>
    <scope>NUCLEOTIDE SEQUENCE [LARGE SCALE GENOMIC DNA]</scope>
</reference>
<name>A0AAW0NE28_9GOBI</name>
<evidence type="ECO:0000256" key="2">
    <source>
        <dbReference type="ARBA" id="ARBA00022553"/>
    </source>
</evidence>
<comment type="caution">
    <text evidence="7">The sequence shown here is derived from an EMBL/GenBank/DDBJ whole genome shotgun (WGS) entry which is preliminary data.</text>
</comment>
<dbReference type="InterPro" id="IPR006020">
    <property type="entry name" value="PTB/PI_dom"/>
</dbReference>
<feature type="region of interest" description="Disordered" evidence="4">
    <location>
        <begin position="1"/>
        <end position="22"/>
    </location>
</feature>
<dbReference type="PROSITE" id="PS50106">
    <property type="entry name" value="PDZ"/>
    <property type="match status" value="2"/>
</dbReference>
<dbReference type="GO" id="GO:0005737">
    <property type="term" value="C:cytoplasm"/>
    <property type="evidence" value="ECO:0007669"/>
    <property type="project" value="TreeGrafter"/>
</dbReference>
<proteinExistence type="predicted"/>
<feature type="domain" description="PDZ" evidence="6">
    <location>
        <begin position="379"/>
        <end position="464"/>
    </location>
</feature>
<feature type="region of interest" description="Disordered" evidence="4">
    <location>
        <begin position="58"/>
        <end position="203"/>
    </location>
</feature>
<dbReference type="Gene3D" id="2.30.29.30">
    <property type="entry name" value="Pleckstrin-homology domain (PH domain)/Phosphotyrosine-binding domain (PTB)"/>
    <property type="match status" value="1"/>
</dbReference>
<dbReference type="SUPFAM" id="SSF50729">
    <property type="entry name" value="PH domain-like"/>
    <property type="match status" value="1"/>
</dbReference>
<evidence type="ECO:0000259" key="6">
    <source>
        <dbReference type="PROSITE" id="PS50106"/>
    </source>
</evidence>
<dbReference type="FunFam" id="2.30.42.10:FF:000007">
    <property type="entry name" value="Amyloid beta A4 protein-binding family A member"/>
    <property type="match status" value="1"/>
</dbReference>
<feature type="compositionally biased region" description="Polar residues" evidence="4">
    <location>
        <begin position="114"/>
        <end position="125"/>
    </location>
</feature>
<dbReference type="Pfam" id="PF00595">
    <property type="entry name" value="PDZ"/>
    <property type="match status" value="2"/>
</dbReference>